<sequence length="104" mass="12172">MRHSDLESFYAWFRGKLVSPDSKGLDCRSPVEYLKTLFFIALVILLPQLLAREVHNVWDATKFRPHTLSGWITSAAGLTIEKKRKKNKTMGEVRMLQYPHWKQL</sequence>
<accession>A0A016T7B4</accession>
<reference evidence="2" key="1">
    <citation type="journal article" date="2015" name="Nat. Genet.">
        <title>The genome and transcriptome of the zoonotic hookworm Ancylostoma ceylanicum identify infection-specific gene families.</title>
        <authorList>
            <person name="Schwarz E.M."/>
            <person name="Hu Y."/>
            <person name="Antoshechkin I."/>
            <person name="Miller M.M."/>
            <person name="Sternberg P.W."/>
            <person name="Aroian R.V."/>
        </authorList>
    </citation>
    <scope>NUCLEOTIDE SEQUENCE</scope>
    <source>
        <strain evidence="2">HY135</strain>
    </source>
</reference>
<name>A0A016T7B4_9BILA</name>
<dbReference type="EMBL" id="JARK01001463">
    <property type="protein sequence ID" value="EYB98868.1"/>
    <property type="molecule type" value="Genomic_DNA"/>
</dbReference>
<organism evidence="1 2">
    <name type="scientific">Ancylostoma ceylanicum</name>
    <dbReference type="NCBI Taxonomy" id="53326"/>
    <lineage>
        <taxon>Eukaryota</taxon>
        <taxon>Metazoa</taxon>
        <taxon>Ecdysozoa</taxon>
        <taxon>Nematoda</taxon>
        <taxon>Chromadorea</taxon>
        <taxon>Rhabditida</taxon>
        <taxon>Rhabditina</taxon>
        <taxon>Rhabditomorpha</taxon>
        <taxon>Strongyloidea</taxon>
        <taxon>Ancylostomatidae</taxon>
        <taxon>Ancylostomatinae</taxon>
        <taxon>Ancylostoma</taxon>
    </lineage>
</organism>
<evidence type="ECO:0000313" key="2">
    <source>
        <dbReference type="Proteomes" id="UP000024635"/>
    </source>
</evidence>
<comment type="caution">
    <text evidence="1">The sequence shown here is derived from an EMBL/GenBank/DDBJ whole genome shotgun (WGS) entry which is preliminary data.</text>
</comment>
<dbReference type="AlphaFoldDB" id="A0A016T7B4"/>
<protein>
    <submittedName>
        <fullName evidence="1">Uncharacterized protein</fullName>
    </submittedName>
</protein>
<proteinExistence type="predicted"/>
<dbReference type="Proteomes" id="UP000024635">
    <property type="component" value="Unassembled WGS sequence"/>
</dbReference>
<gene>
    <name evidence="1" type="primary">Acey_s0127.g1390</name>
    <name evidence="1" type="ORF">Y032_0127g1390</name>
</gene>
<evidence type="ECO:0000313" key="1">
    <source>
        <dbReference type="EMBL" id="EYB98868.1"/>
    </source>
</evidence>
<keyword evidence="2" id="KW-1185">Reference proteome</keyword>